<accession>A0A1E5L3L8</accession>
<dbReference type="AlphaFoldDB" id="A0A1E5L3L8"/>
<evidence type="ECO:0008006" key="3">
    <source>
        <dbReference type="Google" id="ProtNLM"/>
    </source>
</evidence>
<dbReference type="Proteomes" id="UP000095255">
    <property type="component" value="Unassembled WGS sequence"/>
</dbReference>
<evidence type="ECO:0000313" key="1">
    <source>
        <dbReference type="EMBL" id="OEH84684.1"/>
    </source>
</evidence>
<dbReference type="OrthoDB" id="2085760at2"/>
<evidence type="ECO:0000313" key="2">
    <source>
        <dbReference type="Proteomes" id="UP000095255"/>
    </source>
</evidence>
<gene>
    <name evidence="1" type="ORF">BHU72_07545</name>
</gene>
<keyword evidence="2" id="KW-1185">Reference proteome</keyword>
<reference evidence="1 2" key="1">
    <citation type="submission" date="2016-09" db="EMBL/GenBank/DDBJ databases">
        <title>Desulfuribacillus arsenicus sp. nov., an obligately anaerobic, dissimilatory arsenic- and antimonate-reducing bacterium isolated from anoxic sediments.</title>
        <authorList>
            <person name="Abin C.A."/>
            <person name="Hollibaugh J.T."/>
        </authorList>
    </citation>
    <scope>NUCLEOTIDE SEQUENCE [LARGE SCALE GENOMIC DNA]</scope>
    <source>
        <strain evidence="1 2">MLFW-2</strain>
    </source>
</reference>
<protein>
    <recommendedName>
        <fullName evidence="3">Helix-turn-helix type 11 domain-containing protein</fullName>
    </recommendedName>
</protein>
<dbReference type="EMBL" id="MJAT01000036">
    <property type="protein sequence ID" value="OEH84684.1"/>
    <property type="molecule type" value="Genomic_DNA"/>
</dbReference>
<organism evidence="1 2">
    <name type="scientific">Desulfuribacillus stibiiarsenatis</name>
    <dbReference type="NCBI Taxonomy" id="1390249"/>
    <lineage>
        <taxon>Bacteria</taxon>
        <taxon>Bacillati</taxon>
        <taxon>Bacillota</taxon>
        <taxon>Desulfuribacillia</taxon>
        <taxon>Desulfuribacillales</taxon>
        <taxon>Desulfuribacillaceae</taxon>
        <taxon>Desulfuribacillus</taxon>
    </lineage>
</organism>
<proteinExistence type="predicted"/>
<dbReference type="STRING" id="1390249.BHU72_07545"/>
<comment type="caution">
    <text evidence="1">The sequence shown here is derived from an EMBL/GenBank/DDBJ whole genome shotgun (WGS) entry which is preliminary data.</text>
</comment>
<name>A0A1E5L3L8_9FIRM</name>
<sequence>MLSKTARQLIIYHVFRFTKSVSIRDIRLYISIKNKTAYRDIKDLNNAGLLQTIFSKKDQCYVHHKSTYDDSEQFYDPKYTENQAYNRHLDKLRRLGRIMNRLHYNTLSYSDCLNWYQKAFPGVSTRTMQRDFKELTSIGYTIIYDRFEKCYYINFPRFEDDIRQWK</sequence>
<dbReference type="RefSeq" id="WP_069702783.1">
    <property type="nucleotide sequence ID" value="NZ_MJAT01000036.1"/>
</dbReference>